<feature type="non-terminal residue" evidence="12">
    <location>
        <position position="306"/>
    </location>
</feature>
<protein>
    <recommendedName>
        <fullName evidence="7">Zinc finger CCHC domain-containing protein 7</fullName>
    </recommendedName>
    <alternativeName>
        <fullName evidence="8">TRAMP-like complex RNA-binding factor ZCCHC7</fullName>
    </alternativeName>
</protein>
<evidence type="ECO:0000256" key="2">
    <source>
        <dbReference type="ARBA" id="ARBA00022723"/>
    </source>
</evidence>
<keyword evidence="13" id="KW-1185">Reference proteome</keyword>
<evidence type="ECO:0000313" key="12">
    <source>
        <dbReference type="EMBL" id="TNM85607.1"/>
    </source>
</evidence>
<keyword evidence="2" id="KW-0479">Metal-binding</keyword>
<dbReference type="SUPFAM" id="SSF57756">
    <property type="entry name" value="Retrovirus zinc finger-like domains"/>
    <property type="match status" value="1"/>
</dbReference>
<organism evidence="12 13">
    <name type="scientific">Takifugu bimaculatus</name>
    <dbReference type="NCBI Taxonomy" id="433685"/>
    <lineage>
        <taxon>Eukaryota</taxon>
        <taxon>Metazoa</taxon>
        <taxon>Chordata</taxon>
        <taxon>Craniata</taxon>
        <taxon>Vertebrata</taxon>
        <taxon>Euteleostomi</taxon>
        <taxon>Actinopterygii</taxon>
        <taxon>Neopterygii</taxon>
        <taxon>Teleostei</taxon>
        <taxon>Neoteleostei</taxon>
        <taxon>Acanthomorphata</taxon>
        <taxon>Eupercaria</taxon>
        <taxon>Tetraodontiformes</taxon>
        <taxon>Tetradontoidea</taxon>
        <taxon>Tetraodontidae</taxon>
        <taxon>Takifugu</taxon>
    </lineage>
</organism>
<accession>A0A4Z2B075</accession>
<feature type="compositionally biased region" description="Acidic residues" evidence="10">
    <location>
        <begin position="205"/>
        <end position="216"/>
    </location>
</feature>
<dbReference type="GO" id="GO:0071036">
    <property type="term" value="P:nuclear polyadenylation-dependent snoRNA catabolic process"/>
    <property type="evidence" value="ECO:0007669"/>
    <property type="project" value="TreeGrafter"/>
</dbReference>
<keyword evidence="4 9" id="KW-0863">Zinc-finger</keyword>
<dbReference type="InterPro" id="IPR001878">
    <property type="entry name" value="Znf_CCHC"/>
</dbReference>
<comment type="caution">
    <text evidence="12">The sequence shown here is derived from an EMBL/GenBank/DDBJ whole genome shotgun (WGS) entry which is preliminary data.</text>
</comment>
<keyword evidence="6" id="KW-0539">Nucleus</keyword>
<feature type="compositionally biased region" description="Basic residues" evidence="10">
    <location>
        <begin position="98"/>
        <end position="109"/>
    </location>
</feature>
<reference evidence="12 13" key="1">
    <citation type="submission" date="2019-04" db="EMBL/GenBank/DDBJ databases">
        <title>The sequence and de novo assembly of Takifugu bimaculatus genome using PacBio and Hi-C technologies.</title>
        <authorList>
            <person name="Xu P."/>
            <person name="Liu B."/>
            <person name="Zhou Z."/>
        </authorList>
    </citation>
    <scope>NUCLEOTIDE SEQUENCE [LARGE SCALE GENOMIC DNA]</scope>
    <source>
        <strain evidence="12">TB-2018</strain>
        <tissue evidence="12">Muscle</tissue>
    </source>
</reference>
<evidence type="ECO:0000259" key="11">
    <source>
        <dbReference type="PROSITE" id="PS50158"/>
    </source>
</evidence>
<evidence type="ECO:0000256" key="9">
    <source>
        <dbReference type="PROSITE-ProRule" id="PRU00047"/>
    </source>
</evidence>
<proteinExistence type="predicted"/>
<feature type="region of interest" description="Disordered" evidence="10">
    <location>
        <begin position="66"/>
        <end position="112"/>
    </location>
</feature>
<dbReference type="EMBL" id="SWLE01000021">
    <property type="protein sequence ID" value="TNM85607.1"/>
    <property type="molecule type" value="Genomic_DNA"/>
</dbReference>
<dbReference type="GO" id="GO:0071035">
    <property type="term" value="P:nuclear polyadenylation-dependent rRNA catabolic process"/>
    <property type="evidence" value="ECO:0007669"/>
    <property type="project" value="TreeGrafter"/>
</dbReference>
<feature type="region of interest" description="Disordered" evidence="10">
    <location>
        <begin position="1"/>
        <end position="27"/>
    </location>
</feature>
<feature type="compositionally biased region" description="Low complexity" evidence="10">
    <location>
        <begin position="159"/>
        <end position="170"/>
    </location>
</feature>
<keyword evidence="5" id="KW-0862">Zinc</keyword>
<dbReference type="InterPro" id="IPR036875">
    <property type="entry name" value="Znf_CCHC_sf"/>
</dbReference>
<evidence type="ECO:0000256" key="7">
    <source>
        <dbReference type="ARBA" id="ARBA00041190"/>
    </source>
</evidence>
<dbReference type="GO" id="GO:0071038">
    <property type="term" value="P:TRAMP-dependent tRNA surveillance pathway"/>
    <property type="evidence" value="ECO:0007669"/>
    <property type="project" value="TreeGrafter"/>
</dbReference>
<dbReference type="InterPro" id="IPR051644">
    <property type="entry name" value="TRAMP_AT-DNA-binding"/>
</dbReference>
<feature type="compositionally biased region" description="Low complexity" evidence="10">
    <location>
        <begin position="180"/>
        <end position="204"/>
    </location>
</feature>
<name>A0A4Z2B075_9TELE</name>
<comment type="subcellular location">
    <subcellularLocation>
        <location evidence="1">Nucleus</location>
    </subcellularLocation>
</comment>
<dbReference type="GO" id="GO:0003723">
    <property type="term" value="F:RNA binding"/>
    <property type="evidence" value="ECO:0007669"/>
    <property type="project" value="TreeGrafter"/>
</dbReference>
<dbReference type="Gene3D" id="4.10.60.10">
    <property type="entry name" value="Zinc finger, CCHC-type"/>
    <property type="match status" value="1"/>
</dbReference>
<dbReference type="GO" id="GO:0031499">
    <property type="term" value="C:TRAMP complex"/>
    <property type="evidence" value="ECO:0007669"/>
    <property type="project" value="TreeGrafter"/>
</dbReference>
<dbReference type="PANTHER" id="PTHR46543">
    <property type="entry name" value="ZINC FINGER CCHC DOMAIN-CONTAINING PROTEIN 7"/>
    <property type="match status" value="1"/>
</dbReference>
<dbReference type="PROSITE" id="PS50158">
    <property type="entry name" value="ZF_CCHC"/>
    <property type="match status" value="1"/>
</dbReference>
<evidence type="ECO:0000256" key="6">
    <source>
        <dbReference type="ARBA" id="ARBA00023242"/>
    </source>
</evidence>
<feature type="domain" description="CCHC-type" evidence="11">
    <location>
        <begin position="289"/>
        <end position="304"/>
    </location>
</feature>
<dbReference type="GO" id="GO:0071031">
    <property type="term" value="P:nuclear mRNA surveillance of mRNA 3'-end processing"/>
    <property type="evidence" value="ECO:0007669"/>
    <property type="project" value="TreeGrafter"/>
</dbReference>
<dbReference type="SMART" id="SM00343">
    <property type="entry name" value="ZnF_C2HC"/>
    <property type="match status" value="1"/>
</dbReference>
<feature type="region of interest" description="Disordered" evidence="10">
    <location>
        <begin position="135"/>
        <end position="230"/>
    </location>
</feature>
<dbReference type="AlphaFoldDB" id="A0A4Z2B075"/>
<evidence type="ECO:0000256" key="4">
    <source>
        <dbReference type="ARBA" id="ARBA00022771"/>
    </source>
</evidence>
<dbReference type="GO" id="GO:0071039">
    <property type="term" value="P:nuclear polyadenylation-dependent CUT catabolic process"/>
    <property type="evidence" value="ECO:0007669"/>
    <property type="project" value="TreeGrafter"/>
</dbReference>
<dbReference type="PANTHER" id="PTHR46543:SF1">
    <property type="entry name" value="ZINC FINGER CCHC DOMAIN-CONTAINING PROTEIN 7"/>
    <property type="match status" value="1"/>
</dbReference>
<dbReference type="Pfam" id="PF00098">
    <property type="entry name" value="zf-CCHC"/>
    <property type="match status" value="1"/>
</dbReference>
<feature type="compositionally biased region" description="Basic and acidic residues" evidence="10">
    <location>
        <begin position="75"/>
        <end position="86"/>
    </location>
</feature>
<evidence type="ECO:0000256" key="3">
    <source>
        <dbReference type="ARBA" id="ARBA00022737"/>
    </source>
</evidence>
<feature type="compositionally biased region" description="Acidic residues" evidence="10">
    <location>
        <begin position="10"/>
        <end position="25"/>
    </location>
</feature>
<dbReference type="GO" id="GO:0008270">
    <property type="term" value="F:zinc ion binding"/>
    <property type="evidence" value="ECO:0007669"/>
    <property type="project" value="UniProtKB-KW"/>
</dbReference>
<keyword evidence="3" id="KW-0677">Repeat</keyword>
<evidence type="ECO:0000256" key="5">
    <source>
        <dbReference type="ARBA" id="ARBA00022833"/>
    </source>
</evidence>
<evidence type="ECO:0000256" key="10">
    <source>
        <dbReference type="SAM" id="MobiDB-lite"/>
    </source>
</evidence>
<sequence length="306" mass="34182">MYSPYHVGEDLEDAIYQEDEGDSEASEINSELEFRLYSQLHYSSNAGDMGELVDTVQEAEGQVLQQLEATSEPADGDKENEERRVLSPDANNIDLNKKKIKQSIKKKRKTNPEKQNLTFSFEEVIVIDSSPEVISVSDDNDSSDDTGVCNLKQHRSQRRQTSTPSQQETQKSIRALGTPLSVDSSSLDSDSGDSGSNLGSSDSSDLSDSDDSDDLENWMILGRGNQDGDQSISLNLEGKLDSNADLEDPEDWLVSNKDKEAQIYNRDRDTRAIVPQLSHRYYTSKNVQCRNCNKYGHLSKNCPEPK</sequence>
<gene>
    <name evidence="12" type="ORF">fugu_007878</name>
</gene>
<evidence type="ECO:0000256" key="1">
    <source>
        <dbReference type="ARBA" id="ARBA00004123"/>
    </source>
</evidence>
<dbReference type="GO" id="GO:0071037">
    <property type="term" value="P:nuclear polyadenylation-dependent snRNA catabolic process"/>
    <property type="evidence" value="ECO:0007669"/>
    <property type="project" value="TreeGrafter"/>
</dbReference>
<evidence type="ECO:0000256" key="8">
    <source>
        <dbReference type="ARBA" id="ARBA00043023"/>
    </source>
</evidence>
<evidence type="ECO:0000313" key="13">
    <source>
        <dbReference type="Proteomes" id="UP000516260"/>
    </source>
</evidence>
<dbReference type="Proteomes" id="UP000516260">
    <property type="component" value="Chromosome 8"/>
</dbReference>